<dbReference type="RefSeq" id="XP_027264636.1">
    <property type="nucleotide sequence ID" value="XM_027408835.2"/>
</dbReference>
<dbReference type="GeneID" id="100773725"/>
<keyword evidence="5 11" id="KW-0675">Receptor</keyword>
<feature type="repeat" description="TNFR-Cys" evidence="7">
    <location>
        <begin position="73"/>
        <end position="113"/>
    </location>
</feature>
<keyword evidence="6" id="KW-0325">Glycoprotein</keyword>
<evidence type="ECO:0000256" key="7">
    <source>
        <dbReference type="PROSITE-ProRule" id="PRU00206"/>
    </source>
</evidence>
<reference evidence="10" key="2">
    <citation type="journal article" date="2020" name="Biotechnol. Bioeng.">
        <title>Chromosome-scale scaffolds for the Chinese hamster reference genome assembly to facilitate the study of the CHO epigenome.</title>
        <authorList>
            <person name="Hilliard W."/>
            <person name="MacDonald M."/>
            <person name="Lee K.H."/>
        </authorList>
    </citation>
    <scope>NUCLEOTIDE SEQUENCE [LARGE SCALE GENOMIC DNA]</scope>
    <source>
        <strain evidence="10">17A/GY</strain>
    </source>
</reference>
<dbReference type="InterPro" id="IPR001368">
    <property type="entry name" value="TNFR/NGFR_Cys_rich_reg"/>
</dbReference>
<reference evidence="10" key="1">
    <citation type="journal article" date="2018" name="Biotechnol. Bioeng.">
        <title>A reference genome of the Chinese hamster based on a hybrid assembly strategy.</title>
        <authorList>
            <person name="Rupp O."/>
            <person name="MacDonald M.L."/>
            <person name="Li S."/>
            <person name="Dhiman H."/>
            <person name="Polson S."/>
            <person name="Griep S."/>
            <person name="Heffner K."/>
            <person name="Hernandez I."/>
            <person name="Brinkrolf K."/>
            <person name="Jadhav V."/>
            <person name="Samoudi M."/>
            <person name="Hao H."/>
            <person name="Kingham B."/>
            <person name="Goesmann A."/>
            <person name="Betenbaugh M.J."/>
            <person name="Lewis N.E."/>
            <person name="Borth N."/>
            <person name="Lee K.H."/>
        </authorList>
    </citation>
    <scope>NUCLEOTIDE SEQUENCE [LARGE SCALE GENOMIC DNA]</scope>
    <source>
        <strain evidence="10">17A/GY</strain>
    </source>
</reference>
<proteinExistence type="predicted"/>
<dbReference type="GO" id="GO:0036462">
    <property type="term" value="P:TRAIL-activated apoptotic signaling pathway"/>
    <property type="evidence" value="ECO:0007669"/>
    <property type="project" value="TreeGrafter"/>
</dbReference>
<dbReference type="Pfam" id="PF00020">
    <property type="entry name" value="TNFR_c6"/>
    <property type="match status" value="1"/>
</dbReference>
<evidence type="ECO:0000313" key="11">
    <source>
        <dbReference type="RefSeq" id="XP_027264636.1"/>
    </source>
</evidence>
<feature type="disulfide bond" evidence="7">
    <location>
        <begin position="95"/>
        <end position="113"/>
    </location>
</feature>
<dbReference type="RefSeq" id="XP_027294636.1">
    <property type="nucleotide sequence ID" value="XM_027438835.2"/>
</dbReference>
<keyword evidence="10" id="KW-1185">Reference proteome</keyword>
<feature type="transmembrane region" description="Helical" evidence="8">
    <location>
        <begin position="124"/>
        <end position="143"/>
    </location>
</feature>
<organism evidence="10 11">
    <name type="scientific">Cricetulus griseus</name>
    <name type="common">Chinese hamster</name>
    <name type="synonym">Cricetulus barabensis griseus</name>
    <dbReference type="NCBI Taxonomy" id="10029"/>
    <lineage>
        <taxon>Eukaryota</taxon>
        <taxon>Metazoa</taxon>
        <taxon>Chordata</taxon>
        <taxon>Craniata</taxon>
        <taxon>Vertebrata</taxon>
        <taxon>Euteleostomi</taxon>
        <taxon>Mammalia</taxon>
        <taxon>Eutheria</taxon>
        <taxon>Euarchontoglires</taxon>
        <taxon>Glires</taxon>
        <taxon>Rodentia</taxon>
        <taxon>Myomorpha</taxon>
        <taxon>Muroidea</taxon>
        <taxon>Cricetidae</taxon>
        <taxon>Cricetinae</taxon>
        <taxon>Cricetulus</taxon>
    </lineage>
</organism>
<evidence type="ECO:0000256" key="8">
    <source>
        <dbReference type="SAM" id="Phobius"/>
    </source>
</evidence>
<keyword evidence="4 7" id="KW-1015">Disulfide bond</keyword>
<dbReference type="SUPFAM" id="SSF57586">
    <property type="entry name" value="TNF receptor-like"/>
    <property type="match status" value="1"/>
</dbReference>
<dbReference type="PROSITE" id="PS50050">
    <property type="entry name" value="TNFR_NGFR_2"/>
    <property type="match status" value="1"/>
</dbReference>
<keyword evidence="8" id="KW-0812">Transmembrane</keyword>
<accession>A0A9J7FRQ9</accession>
<evidence type="ECO:0000259" key="9">
    <source>
        <dbReference type="PROSITE" id="PS50050"/>
    </source>
</evidence>
<evidence type="ECO:0000256" key="1">
    <source>
        <dbReference type="ARBA" id="ARBA00004370"/>
    </source>
</evidence>
<dbReference type="InterPro" id="IPR052491">
    <property type="entry name" value="TNFRSF10"/>
</dbReference>
<protein>
    <submittedName>
        <fullName evidence="11">Tumor necrosis factor receptor superfamily member 22 isoform X2</fullName>
    </submittedName>
</protein>
<name>A0A9J7FRQ9_CRIGR</name>
<dbReference type="Gene3D" id="2.10.50.10">
    <property type="entry name" value="Tumor Necrosis Factor Receptor, subunit A, domain 2"/>
    <property type="match status" value="1"/>
</dbReference>
<feature type="disulfide bond" evidence="7">
    <location>
        <begin position="74"/>
        <end position="89"/>
    </location>
</feature>
<evidence type="ECO:0000313" key="10">
    <source>
        <dbReference type="Proteomes" id="UP001108280"/>
    </source>
</evidence>
<keyword evidence="2" id="KW-0677">Repeat</keyword>
<evidence type="ECO:0000256" key="3">
    <source>
        <dbReference type="ARBA" id="ARBA00023136"/>
    </source>
</evidence>
<dbReference type="AlphaFoldDB" id="A0A9J7FRQ9"/>
<dbReference type="SMART" id="SM00208">
    <property type="entry name" value="TNFR"/>
    <property type="match status" value="2"/>
</dbReference>
<feature type="domain" description="TNFR-Cys" evidence="9">
    <location>
        <begin position="73"/>
        <end position="113"/>
    </location>
</feature>
<keyword evidence="8" id="KW-1133">Transmembrane helix</keyword>
<dbReference type="GO" id="GO:0009986">
    <property type="term" value="C:cell surface"/>
    <property type="evidence" value="ECO:0007669"/>
    <property type="project" value="TreeGrafter"/>
</dbReference>
<dbReference type="GO" id="GO:0043065">
    <property type="term" value="P:positive regulation of apoptotic process"/>
    <property type="evidence" value="ECO:0007669"/>
    <property type="project" value="TreeGrafter"/>
</dbReference>
<evidence type="ECO:0000256" key="5">
    <source>
        <dbReference type="ARBA" id="ARBA00023170"/>
    </source>
</evidence>
<dbReference type="PANTHER" id="PTHR46330">
    <property type="entry name" value="TUMOR NECROSIS FACTOR RECEPTOR SUPERFAMILY MEMBER 10B"/>
    <property type="match status" value="1"/>
</dbReference>
<evidence type="ECO:0000256" key="4">
    <source>
        <dbReference type="ARBA" id="ARBA00023157"/>
    </source>
</evidence>
<sequence length="168" mass="18703">MIFHPVSVSNLGRCLQLYLLVQLQLTTMPEPLYRQSKNCSTDEHLSGDHCCKNCSADQEKVADCSATSDRKCQCRMGHFYSDPGSSEFCRQCTKCPQGVPVLQRCNSTSNTVCGLAATSHRNRLYLLMSLLVLLVIAIVCCCLKKQSPCRCHHCMQSSGDVTWEQMTG</sequence>
<dbReference type="GO" id="GO:0005886">
    <property type="term" value="C:plasma membrane"/>
    <property type="evidence" value="ECO:0007669"/>
    <property type="project" value="TreeGrafter"/>
</dbReference>
<dbReference type="PANTHER" id="PTHR46330:SF16">
    <property type="entry name" value="TUMOR NECROSIS FACTOR RECEPTOR SUPERFAMILY MEMBER 22"/>
    <property type="match status" value="1"/>
</dbReference>
<evidence type="ECO:0000256" key="2">
    <source>
        <dbReference type="ARBA" id="ARBA00022737"/>
    </source>
</evidence>
<evidence type="ECO:0000256" key="6">
    <source>
        <dbReference type="ARBA" id="ARBA00023180"/>
    </source>
</evidence>
<comment type="subcellular location">
    <subcellularLocation>
        <location evidence="1">Membrane</location>
    </subcellularLocation>
</comment>
<feature type="disulfide bond" evidence="7">
    <location>
        <begin position="92"/>
        <end position="105"/>
    </location>
</feature>
<dbReference type="Proteomes" id="UP001108280">
    <property type="component" value="Chromosome 3"/>
</dbReference>
<reference evidence="11" key="3">
    <citation type="submission" date="2025-08" db="UniProtKB">
        <authorList>
            <consortium name="RefSeq"/>
        </authorList>
    </citation>
    <scope>IDENTIFICATION</scope>
    <source>
        <strain evidence="11">17A/GY</strain>
        <tissue evidence="11">Liver</tissue>
    </source>
</reference>
<keyword evidence="3 8" id="KW-0472">Membrane</keyword>
<gene>
    <name evidence="11" type="primary">LOC100773725</name>
</gene>